<dbReference type="InterPro" id="IPR018497">
    <property type="entry name" value="Peptidase_M13_C"/>
</dbReference>
<evidence type="ECO:0000259" key="8">
    <source>
        <dbReference type="Pfam" id="PF01431"/>
    </source>
</evidence>
<dbReference type="EMBL" id="MCGE01000004">
    <property type="protein sequence ID" value="ORZ21984.1"/>
    <property type="molecule type" value="Genomic_DNA"/>
</dbReference>
<dbReference type="PRINTS" id="PR00786">
    <property type="entry name" value="NEPRILYSIN"/>
</dbReference>
<dbReference type="OrthoDB" id="6475849at2759"/>
<keyword evidence="3" id="KW-0645">Protease</keyword>
<dbReference type="InterPro" id="IPR000718">
    <property type="entry name" value="Peptidase_M13"/>
</dbReference>
<organism evidence="10 11">
    <name type="scientific">Absidia repens</name>
    <dbReference type="NCBI Taxonomy" id="90262"/>
    <lineage>
        <taxon>Eukaryota</taxon>
        <taxon>Fungi</taxon>
        <taxon>Fungi incertae sedis</taxon>
        <taxon>Mucoromycota</taxon>
        <taxon>Mucoromycotina</taxon>
        <taxon>Mucoromycetes</taxon>
        <taxon>Mucorales</taxon>
        <taxon>Cunninghamellaceae</taxon>
        <taxon>Absidia</taxon>
    </lineage>
</organism>
<dbReference type="GO" id="GO:0005886">
    <property type="term" value="C:plasma membrane"/>
    <property type="evidence" value="ECO:0007669"/>
    <property type="project" value="TreeGrafter"/>
</dbReference>
<dbReference type="InterPro" id="IPR008753">
    <property type="entry name" value="Peptidase_M13_N"/>
</dbReference>
<accession>A0A1X2IT53</accession>
<dbReference type="GO" id="GO:0046872">
    <property type="term" value="F:metal ion binding"/>
    <property type="evidence" value="ECO:0007669"/>
    <property type="project" value="UniProtKB-KW"/>
</dbReference>
<comment type="cofactor">
    <cofactor evidence="1">
        <name>Zn(2+)</name>
        <dbReference type="ChEBI" id="CHEBI:29105"/>
    </cofactor>
</comment>
<proteinExistence type="inferred from homology"/>
<dbReference type="SUPFAM" id="SSF55486">
    <property type="entry name" value="Metalloproteases ('zincins'), catalytic domain"/>
    <property type="match status" value="1"/>
</dbReference>
<evidence type="ECO:0000313" key="11">
    <source>
        <dbReference type="Proteomes" id="UP000193560"/>
    </source>
</evidence>
<reference evidence="10 11" key="1">
    <citation type="submission" date="2016-07" db="EMBL/GenBank/DDBJ databases">
        <title>Pervasive Adenine N6-methylation of Active Genes in Fungi.</title>
        <authorList>
            <consortium name="DOE Joint Genome Institute"/>
            <person name="Mondo S.J."/>
            <person name="Dannebaum R.O."/>
            <person name="Kuo R.C."/>
            <person name="Labutti K."/>
            <person name="Haridas S."/>
            <person name="Kuo A."/>
            <person name="Salamov A."/>
            <person name="Ahrendt S.R."/>
            <person name="Lipzen A."/>
            <person name="Sullivan W."/>
            <person name="Andreopoulos W.B."/>
            <person name="Clum A."/>
            <person name="Lindquist E."/>
            <person name="Daum C."/>
            <person name="Ramamoorthy G.K."/>
            <person name="Gryganskyi A."/>
            <person name="Culley D."/>
            <person name="Magnuson J.K."/>
            <person name="James T.Y."/>
            <person name="O'Malley M.A."/>
            <person name="Stajich J.E."/>
            <person name="Spatafora J.W."/>
            <person name="Visel A."/>
            <person name="Grigoriev I.V."/>
        </authorList>
    </citation>
    <scope>NUCLEOTIDE SEQUENCE [LARGE SCALE GENOMIC DNA]</scope>
    <source>
        <strain evidence="10 11">NRRL 1336</strain>
    </source>
</reference>
<dbReference type="InterPro" id="IPR024079">
    <property type="entry name" value="MetalloPept_cat_dom_sf"/>
</dbReference>
<sequence>MLDLSSSVLGGNSGHPLICTSVACREAAQNILNDMDMNIDPCTDFYQYACGNWIKTTELPADRSDTSTLSNLHFANQEVLHGILNSTYDDLLKRLKNGTQSLLVEQEIDRSNFNKAKDYYDACMDEKTLTKLGPSPLYPGLAELLKKPTINEMLLYLTAKGTDPLYSFFVDIDSKNPTVRTIVLDQPPLVAPSRETYRDAEVMEKYRRGLVDMLTSIIGTNVNKHSAKESKRLNLALWSAADIETRVKQFVDMEIMISNLTVTPEDHSNPLLNYNRKRLADVEKTYPLVEWRKLIQSFVPTMTPIPETLVVSSLPYFDGLNQWLQASQGKANEMIKNYLVIRYIFDKSSQLDPKTSKFNIAITNSIFNGVNVAPPRWRHCLGSVASPSTFGQLVGRYFVLVNFGGEDKRNRILEFLTVIHESWKRRLPKLTWLDQTTLQKAMEKLDKIVHKAAYGVLNPDLRSPSSLQAFYHGTNIHKTTYYGNVLSTDQWALNYSWSLLGKPVDKTMFNLNPMDVNAYYSADQNEIVVAAGIITSPFYNDELPDAMNFGGLGMVIGHEITHAFDSTGRLFDGMGRMTDWWTKPTMERFNQKAQCFKEQYSKFSVKDGNGKVYYVNGNLTVNENLADNGGVAASFDAYSMLAQTKKQYALPGLDLSPEQLFYLNYARAWCGKATPQSMVNQVLSDVHSIDMTRINGVAQNSDHFAKLYKCPVGSPMNPPTKCAVW</sequence>
<dbReference type="Gene3D" id="3.40.390.10">
    <property type="entry name" value="Collagenase (Catalytic Domain)"/>
    <property type="match status" value="1"/>
</dbReference>
<evidence type="ECO:0000259" key="9">
    <source>
        <dbReference type="Pfam" id="PF05649"/>
    </source>
</evidence>
<keyword evidence="11" id="KW-1185">Reference proteome</keyword>
<comment type="caution">
    <text evidence="10">The sequence shown here is derived from an EMBL/GenBank/DDBJ whole genome shotgun (WGS) entry which is preliminary data.</text>
</comment>
<dbReference type="Pfam" id="PF01431">
    <property type="entry name" value="Peptidase_M13"/>
    <property type="match status" value="1"/>
</dbReference>
<evidence type="ECO:0000256" key="4">
    <source>
        <dbReference type="ARBA" id="ARBA00022723"/>
    </source>
</evidence>
<dbReference type="STRING" id="90262.A0A1X2IT53"/>
<evidence type="ECO:0000256" key="7">
    <source>
        <dbReference type="ARBA" id="ARBA00023049"/>
    </source>
</evidence>
<keyword evidence="6" id="KW-0862">Zinc</keyword>
<dbReference type="AlphaFoldDB" id="A0A1X2IT53"/>
<evidence type="ECO:0000256" key="5">
    <source>
        <dbReference type="ARBA" id="ARBA00022801"/>
    </source>
</evidence>
<dbReference type="PANTHER" id="PTHR11733">
    <property type="entry name" value="ZINC METALLOPROTEASE FAMILY M13 NEPRILYSIN-RELATED"/>
    <property type="match status" value="1"/>
</dbReference>
<evidence type="ECO:0000256" key="3">
    <source>
        <dbReference type="ARBA" id="ARBA00022670"/>
    </source>
</evidence>
<dbReference type="GO" id="GO:0004222">
    <property type="term" value="F:metalloendopeptidase activity"/>
    <property type="evidence" value="ECO:0007669"/>
    <property type="project" value="InterPro"/>
</dbReference>
<dbReference type="GO" id="GO:0016485">
    <property type="term" value="P:protein processing"/>
    <property type="evidence" value="ECO:0007669"/>
    <property type="project" value="TreeGrafter"/>
</dbReference>
<dbReference type="Proteomes" id="UP000193560">
    <property type="component" value="Unassembled WGS sequence"/>
</dbReference>
<feature type="domain" description="Peptidase M13 C-terminal" evidence="8">
    <location>
        <begin position="517"/>
        <end position="724"/>
    </location>
</feature>
<dbReference type="InterPro" id="IPR042089">
    <property type="entry name" value="Peptidase_M13_dom_2"/>
</dbReference>
<dbReference type="Gene3D" id="1.10.1380.10">
    <property type="entry name" value="Neutral endopeptidase , domain2"/>
    <property type="match status" value="1"/>
</dbReference>
<feature type="domain" description="Peptidase M13 N-terminal" evidence="9">
    <location>
        <begin position="41"/>
        <end position="454"/>
    </location>
</feature>
<keyword evidence="7" id="KW-0482">Metalloprotease</keyword>
<evidence type="ECO:0000256" key="2">
    <source>
        <dbReference type="ARBA" id="ARBA00007357"/>
    </source>
</evidence>
<protein>
    <submittedName>
        <fullName evidence="10">Uncharacterized protein</fullName>
    </submittedName>
</protein>
<comment type="similarity">
    <text evidence="2">Belongs to the peptidase M13 family.</text>
</comment>
<name>A0A1X2IT53_9FUNG</name>
<evidence type="ECO:0000256" key="1">
    <source>
        <dbReference type="ARBA" id="ARBA00001947"/>
    </source>
</evidence>
<dbReference type="CDD" id="cd08662">
    <property type="entry name" value="M13"/>
    <property type="match status" value="1"/>
</dbReference>
<keyword evidence="5" id="KW-0378">Hydrolase</keyword>
<dbReference type="Pfam" id="PF05649">
    <property type="entry name" value="Peptidase_M13_N"/>
    <property type="match status" value="1"/>
</dbReference>
<evidence type="ECO:0000256" key="6">
    <source>
        <dbReference type="ARBA" id="ARBA00022833"/>
    </source>
</evidence>
<gene>
    <name evidence="10" type="ORF">BCR42DRAFT_447331</name>
</gene>
<evidence type="ECO:0000313" key="10">
    <source>
        <dbReference type="EMBL" id="ORZ21984.1"/>
    </source>
</evidence>
<keyword evidence="4" id="KW-0479">Metal-binding</keyword>
<dbReference type="PROSITE" id="PS51885">
    <property type="entry name" value="NEPRILYSIN"/>
    <property type="match status" value="1"/>
</dbReference>
<dbReference type="PANTHER" id="PTHR11733:SF167">
    <property type="entry name" value="FI17812P1-RELATED"/>
    <property type="match status" value="1"/>
</dbReference>